<evidence type="ECO:0000256" key="2">
    <source>
        <dbReference type="ARBA" id="ARBA00004904"/>
    </source>
</evidence>
<evidence type="ECO:0000313" key="7">
    <source>
        <dbReference type="EMBL" id="MBB3953629.1"/>
    </source>
</evidence>
<dbReference type="GO" id="GO:0005829">
    <property type="term" value="C:cytosol"/>
    <property type="evidence" value="ECO:0007669"/>
    <property type="project" value="TreeGrafter"/>
</dbReference>
<dbReference type="GO" id="GO:0009231">
    <property type="term" value="P:riboflavin biosynthetic process"/>
    <property type="evidence" value="ECO:0007669"/>
    <property type="project" value="UniProtKB-UniPathway"/>
</dbReference>
<dbReference type="RefSeq" id="WP_183622435.1">
    <property type="nucleotide sequence ID" value="NZ_JACIDX010000002.1"/>
</dbReference>
<dbReference type="SUPFAM" id="SSF55821">
    <property type="entry name" value="YrdC/RibB"/>
    <property type="match status" value="1"/>
</dbReference>
<keyword evidence="5" id="KW-0686">Riboflavin biosynthesis</keyword>
<accession>A0A7W6CF94</accession>
<evidence type="ECO:0000256" key="6">
    <source>
        <dbReference type="ARBA" id="ARBA00022723"/>
    </source>
</evidence>
<dbReference type="PANTHER" id="PTHR21327:SF18">
    <property type="entry name" value="3,4-DIHYDROXY-2-BUTANONE 4-PHOSPHATE SYNTHASE"/>
    <property type="match status" value="1"/>
</dbReference>
<dbReference type="Proteomes" id="UP000548867">
    <property type="component" value="Unassembled WGS sequence"/>
</dbReference>
<proteinExistence type="predicted"/>
<dbReference type="GO" id="GO:0046872">
    <property type="term" value="F:metal ion binding"/>
    <property type="evidence" value="ECO:0007669"/>
    <property type="project" value="UniProtKB-KW"/>
</dbReference>
<reference evidence="7 8" key="1">
    <citation type="submission" date="2020-08" db="EMBL/GenBank/DDBJ databases">
        <title>Genomic Encyclopedia of Type Strains, Phase IV (KMG-IV): sequencing the most valuable type-strain genomes for metagenomic binning, comparative biology and taxonomic classification.</title>
        <authorList>
            <person name="Goeker M."/>
        </authorList>
    </citation>
    <scope>NUCLEOTIDE SEQUENCE [LARGE SCALE GENOMIC DNA]</scope>
    <source>
        <strain evidence="7 8">DSM 27057</strain>
    </source>
</reference>
<dbReference type="GO" id="GO:0008686">
    <property type="term" value="F:3,4-dihydroxy-2-butanone-4-phosphate synthase activity"/>
    <property type="evidence" value="ECO:0007669"/>
    <property type="project" value="UniProtKB-EC"/>
</dbReference>
<keyword evidence="7" id="KW-0456">Lyase</keyword>
<dbReference type="EC" id="4.1.99.12" evidence="3"/>
<dbReference type="InterPro" id="IPR017945">
    <property type="entry name" value="DHBP_synth_RibB-like_a/b_dom"/>
</dbReference>
<evidence type="ECO:0000256" key="3">
    <source>
        <dbReference type="ARBA" id="ARBA00012153"/>
    </source>
</evidence>
<evidence type="ECO:0000256" key="4">
    <source>
        <dbReference type="ARBA" id="ARBA00018836"/>
    </source>
</evidence>
<evidence type="ECO:0000313" key="8">
    <source>
        <dbReference type="Proteomes" id="UP000548867"/>
    </source>
</evidence>
<sequence length="199" mass="20671">MSRLELALAALARGEIILLTGDRLRGGDVDLVAAASLVRPETINFMARYARGLVCLAITPDRAVRLGLSLLDTGALERTGRPFAPSIEAREGITTGISAADRAMTVQVATSASASAQDIVSPGHVFPLIACSGGVAVRPSATEAAVELCRMAGVGDAAVLCAVMKEDGHMARAEDLESFLIDHGMESADIGDLIDRGQE</sequence>
<dbReference type="EMBL" id="JACIDX010000002">
    <property type="protein sequence ID" value="MBB3953629.1"/>
    <property type="molecule type" value="Genomic_DNA"/>
</dbReference>
<dbReference type="InterPro" id="IPR000422">
    <property type="entry name" value="DHBP_synthase_RibB"/>
</dbReference>
<comment type="caution">
    <text evidence="7">The sequence shown here is derived from an EMBL/GenBank/DDBJ whole genome shotgun (WGS) entry which is preliminary data.</text>
</comment>
<dbReference type="Pfam" id="PF00926">
    <property type="entry name" value="DHBP_synthase"/>
    <property type="match status" value="1"/>
</dbReference>
<name>A0A7W6CF94_9SPHN</name>
<comment type="pathway">
    <text evidence="2">Cofactor biosynthesis; riboflavin biosynthesis; 2-hydroxy-3-oxobutyl phosphate from D-ribulose 5-phosphate: step 1/1.</text>
</comment>
<keyword evidence="8" id="KW-1185">Reference proteome</keyword>
<comment type="function">
    <text evidence="1">Catalyzes the conversion of D-ribulose 5-phosphate to formate and 3,4-dihydroxy-2-butanone 4-phosphate.</text>
</comment>
<dbReference type="Gene3D" id="3.90.870.10">
    <property type="entry name" value="DHBP synthase"/>
    <property type="match status" value="1"/>
</dbReference>
<organism evidence="7 8">
    <name type="scientific">Novosphingobium sediminicola</name>
    <dbReference type="NCBI Taxonomy" id="563162"/>
    <lineage>
        <taxon>Bacteria</taxon>
        <taxon>Pseudomonadati</taxon>
        <taxon>Pseudomonadota</taxon>
        <taxon>Alphaproteobacteria</taxon>
        <taxon>Sphingomonadales</taxon>
        <taxon>Sphingomonadaceae</taxon>
        <taxon>Novosphingobium</taxon>
    </lineage>
</organism>
<evidence type="ECO:0000256" key="5">
    <source>
        <dbReference type="ARBA" id="ARBA00022619"/>
    </source>
</evidence>
<protein>
    <recommendedName>
        <fullName evidence="4">3,4-dihydroxy-2-butanone 4-phosphate synthase</fullName>
        <ecNumber evidence="3">4.1.99.12</ecNumber>
    </recommendedName>
</protein>
<keyword evidence="7" id="KW-0378">Hydrolase</keyword>
<dbReference type="UniPathway" id="UPA00275">
    <property type="reaction ID" value="UER00399"/>
</dbReference>
<dbReference type="AlphaFoldDB" id="A0A7W6CF94"/>
<evidence type="ECO:0000256" key="1">
    <source>
        <dbReference type="ARBA" id="ARBA00002284"/>
    </source>
</evidence>
<dbReference type="PANTHER" id="PTHR21327">
    <property type="entry name" value="GTP CYCLOHYDROLASE II-RELATED"/>
    <property type="match status" value="1"/>
</dbReference>
<keyword evidence="6" id="KW-0479">Metal-binding</keyword>
<gene>
    <name evidence="7" type="ORF">GGR38_000556</name>
</gene>
<dbReference type="GO" id="GO:0003935">
    <property type="term" value="F:GTP cyclohydrolase II activity"/>
    <property type="evidence" value="ECO:0007669"/>
    <property type="project" value="TreeGrafter"/>
</dbReference>